<dbReference type="PANTHER" id="PTHR13145:SF0">
    <property type="entry name" value="E3 UBIQUITIN-PROTEIN LIGASE MARCHF6"/>
    <property type="match status" value="1"/>
</dbReference>
<evidence type="ECO:0000256" key="10">
    <source>
        <dbReference type="ARBA" id="ARBA00022833"/>
    </source>
</evidence>
<accession>A0A915KD79</accession>
<feature type="transmembrane region" description="Helical" evidence="14">
    <location>
        <begin position="354"/>
        <end position="375"/>
    </location>
</feature>
<evidence type="ECO:0000256" key="14">
    <source>
        <dbReference type="SAM" id="Phobius"/>
    </source>
</evidence>
<feature type="compositionally biased region" description="Low complexity" evidence="13">
    <location>
        <begin position="620"/>
        <end position="629"/>
    </location>
</feature>
<dbReference type="OMA" id="WLHYSLV"/>
<comment type="pathway">
    <text evidence="3">Protein modification; protein ubiquitination.</text>
</comment>
<feature type="transmembrane region" description="Helical" evidence="14">
    <location>
        <begin position="447"/>
        <end position="467"/>
    </location>
</feature>
<evidence type="ECO:0000256" key="11">
    <source>
        <dbReference type="ARBA" id="ARBA00022989"/>
    </source>
</evidence>
<feature type="compositionally biased region" description="Low complexity" evidence="13">
    <location>
        <begin position="184"/>
        <end position="213"/>
    </location>
</feature>
<evidence type="ECO:0000256" key="13">
    <source>
        <dbReference type="SAM" id="MobiDB-lite"/>
    </source>
</evidence>
<evidence type="ECO:0000256" key="9">
    <source>
        <dbReference type="ARBA" id="ARBA00022786"/>
    </source>
</evidence>
<feature type="transmembrane region" description="Helical" evidence="14">
    <location>
        <begin position="505"/>
        <end position="528"/>
    </location>
</feature>
<dbReference type="GO" id="GO:0008270">
    <property type="term" value="F:zinc ion binding"/>
    <property type="evidence" value="ECO:0007669"/>
    <property type="project" value="UniProtKB-KW"/>
</dbReference>
<evidence type="ECO:0000256" key="1">
    <source>
        <dbReference type="ARBA" id="ARBA00000900"/>
    </source>
</evidence>
<reference evidence="17" key="1">
    <citation type="submission" date="2022-11" db="UniProtKB">
        <authorList>
            <consortium name="WormBaseParasite"/>
        </authorList>
    </citation>
    <scope>IDENTIFICATION</scope>
</reference>
<dbReference type="WBParaSite" id="nRc.2.0.1.t36330-RA">
    <property type="protein sequence ID" value="nRc.2.0.1.t36330-RA"/>
    <property type="gene ID" value="nRc.2.0.1.g36330"/>
</dbReference>
<comment type="catalytic activity">
    <reaction evidence="1">
        <text>S-ubiquitinyl-[E2 ubiquitin-conjugating enzyme]-L-cysteine + [acceptor protein]-L-lysine = [E2 ubiquitin-conjugating enzyme]-L-cysteine + N(6)-ubiquitinyl-[acceptor protein]-L-lysine.</text>
        <dbReference type="EC" id="2.3.2.27"/>
    </reaction>
</comment>
<dbReference type="FunFam" id="3.30.40.10:FF:000287">
    <property type="entry name" value="RING finger membrane protein"/>
    <property type="match status" value="1"/>
</dbReference>
<dbReference type="Pfam" id="PF12906">
    <property type="entry name" value="RINGv"/>
    <property type="match status" value="1"/>
</dbReference>
<feature type="transmembrane region" description="Helical" evidence="14">
    <location>
        <begin position="912"/>
        <end position="929"/>
    </location>
</feature>
<dbReference type="Gene3D" id="3.30.40.10">
    <property type="entry name" value="Zinc/RING finger domain, C3HC4 (zinc finger)"/>
    <property type="match status" value="1"/>
</dbReference>
<feature type="transmembrane region" description="Helical" evidence="14">
    <location>
        <begin position="701"/>
        <end position="727"/>
    </location>
</feature>
<keyword evidence="7" id="KW-0479">Metal-binding</keyword>
<dbReference type="AlphaFoldDB" id="A0A915KD79"/>
<evidence type="ECO:0000256" key="5">
    <source>
        <dbReference type="ARBA" id="ARBA00022679"/>
    </source>
</evidence>
<keyword evidence="11 14" id="KW-1133">Transmembrane helix</keyword>
<evidence type="ECO:0000256" key="7">
    <source>
        <dbReference type="ARBA" id="ARBA00022723"/>
    </source>
</evidence>
<feature type="transmembrane region" description="Helical" evidence="14">
    <location>
        <begin position="396"/>
        <end position="419"/>
    </location>
</feature>
<feature type="domain" description="RING-CH-type" evidence="15">
    <location>
        <begin position="6"/>
        <end position="67"/>
    </location>
</feature>
<evidence type="ECO:0000256" key="8">
    <source>
        <dbReference type="ARBA" id="ARBA00022771"/>
    </source>
</evidence>
<evidence type="ECO:0000256" key="2">
    <source>
        <dbReference type="ARBA" id="ARBA00004141"/>
    </source>
</evidence>
<keyword evidence="12 14" id="KW-0472">Membrane</keyword>
<feature type="compositionally biased region" description="Acidic residues" evidence="13">
    <location>
        <begin position="638"/>
        <end position="650"/>
    </location>
</feature>
<dbReference type="CDD" id="cd16702">
    <property type="entry name" value="RING_CH-C4HC3_MARCH6"/>
    <property type="match status" value="1"/>
</dbReference>
<feature type="transmembrane region" description="Helical" evidence="14">
    <location>
        <begin position="98"/>
        <end position="124"/>
    </location>
</feature>
<dbReference type="Pfam" id="PF23113">
    <property type="entry name" value="MARCHF6_C"/>
    <property type="match status" value="1"/>
</dbReference>
<dbReference type="InterPro" id="IPR056521">
    <property type="entry name" value="MARCHF6-like_C"/>
</dbReference>
<evidence type="ECO:0000256" key="6">
    <source>
        <dbReference type="ARBA" id="ARBA00022692"/>
    </source>
</evidence>
<feature type="region of interest" description="Disordered" evidence="13">
    <location>
        <begin position="620"/>
        <end position="650"/>
    </location>
</feature>
<feature type="region of interest" description="Disordered" evidence="13">
    <location>
        <begin position="184"/>
        <end position="220"/>
    </location>
</feature>
<feature type="transmembrane region" description="Helical" evidence="14">
    <location>
        <begin position="827"/>
        <end position="847"/>
    </location>
</feature>
<evidence type="ECO:0000256" key="3">
    <source>
        <dbReference type="ARBA" id="ARBA00004906"/>
    </source>
</evidence>
<evidence type="ECO:0000313" key="17">
    <source>
        <dbReference type="WBParaSite" id="nRc.2.0.1.t36330-RA"/>
    </source>
</evidence>
<organism evidence="16 17">
    <name type="scientific">Romanomermis culicivorax</name>
    <name type="common">Nematode worm</name>
    <dbReference type="NCBI Taxonomy" id="13658"/>
    <lineage>
        <taxon>Eukaryota</taxon>
        <taxon>Metazoa</taxon>
        <taxon>Ecdysozoa</taxon>
        <taxon>Nematoda</taxon>
        <taxon>Enoplea</taxon>
        <taxon>Dorylaimia</taxon>
        <taxon>Mermithida</taxon>
        <taxon>Mermithoidea</taxon>
        <taxon>Mermithidae</taxon>
        <taxon>Romanomermis</taxon>
    </lineage>
</organism>
<evidence type="ECO:0000259" key="15">
    <source>
        <dbReference type="PROSITE" id="PS51292"/>
    </source>
</evidence>
<feature type="transmembrane region" description="Helical" evidence="14">
    <location>
        <begin position="868"/>
        <end position="892"/>
    </location>
</feature>
<keyword evidence="8" id="KW-0863">Zinc-finger</keyword>
<dbReference type="SUPFAM" id="SSF57850">
    <property type="entry name" value="RING/U-box"/>
    <property type="match status" value="1"/>
</dbReference>
<dbReference type="Proteomes" id="UP000887565">
    <property type="component" value="Unplaced"/>
</dbReference>
<dbReference type="InterPro" id="IPR011016">
    <property type="entry name" value="Znf_RING-CH"/>
</dbReference>
<feature type="transmembrane region" description="Helical" evidence="14">
    <location>
        <begin position="144"/>
        <end position="168"/>
    </location>
</feature>
<dbReference type="InterPro" id="IPR013083">
    <property type="entry name" value="Znf_RING/FYVE/PHD"/>
</dbReference>
<evidence type="ECO:0000256" key="12">
    <source>
        <dbReference type="ARBA" id="ARBA00023136"/>
    </source>
</evidence>
<sequence>MAEELVEDSSTDICRVCRSESTPDKPLFHPCLCRGSIKYVHQDCLTQWLKYSRKEFCELCNHKYTFTPIYHPDMPKRLPVRDFLFGLLSNLARAIQFWLHYTLVALAWLGAVPLSACRIHRALFRGSLSSILSLPFEIFSSENLFSDCFTGMLIMSLSLCAFVSLVWLREQIIHGGPLNWAHNNQNNNNNVNNNNNAREHNNNNVNVNNHNNNDGNRDEALGENVEQDVGAENVAEIVEENQIVENQSLYVSETILLQDEENLADGNPPENAAPEALQDDDQNWQPFEWAPANGEELTWERLLGLDGSLIFLEHVFWVISLNALFLVVFAFLPYHVGNINASLLKIKHYIEATFFDRLVTTLLGYVFVGFSLFILQYASRLLKLRKVQRVFGMSYLVIKVFWLVLMEIGIFPLICGFWLDMCSLMLFSGSFRDRIASFKNSPGTSAFLHWLVGMIYVFYFASFILLLREVLRPGVLWFLRNLNDPEFNPIQEMIQYPVFHHIRRFAASVVMFGVTILIIVYYPIRIILKTCPTVLPYHIHLASLNSTAYLNIETSLSELSLELLLLQVVLPALLEQSHARHALKLLVKGWCMAVTKLLGLQDYLLPFSTSVATEQENQPLNALNANNVENDADNERQEIDDEENRDDEEDNQLALEVAPPPLAPLLEIPPANGNLGAEHQALLLGGRNTSSFQSYSRPKFFVLRIILLLMTLATSGLIGISLGRYTIYLLTGHKQVHELYTLACGLYECWLLVRLAFLCSEYLPWGLWAVVESVKSWAVVICKCVMVAVSLLFFIPLLFGILFQLVLVVPLRVNINQSPLFFPWQDWAMGILHCKIACALIMMGPDWRIKRVFDRIYQDGFRNINVTYIYKELIVPVVVATGLTISLPYVTAYSIAPLLGLGDEEQILLQRHIYPSLLIITSTISFFYWQMKQVRNLLLRIRNE</sequence>
<feature type="transmembrane region" description="Helical" evidence="14">
    <location>
        <begin position="780"/>
        <end position="807"/>
    </location>
</feature>
<dbReference type="EC" id="2.3.2.27" evidence="4"/>
<name>A0A915KD79_ROMCU</name>
<proteinExistence type="predicted"/>
<evidence type="ECO:0000256" key="4">
    <source>
        <dbReference type="ARBA" id="ARBA00012483"/>
    </source>
</evidence>
<dbReference type="GO" id="GO:0036503">
    <property type="term" value="P:ERAD pathway"/>
    <property type="evidence" value="ECO:0007669"/>
    <property type="project" value="TreeGrafter"/>
</dbReference>
<comment type="subcellular location">
    <subcellularLocation>
        <location evidence="2">Membrane</location>
        <topology evidence="2">Multi-pass membrane protein</topology>
    </subcellularLocation>
</comment>
<evidence type="ECO:0000313" key="16">
    <source>
        <dbReference type="Proteomes" id="UP000887565"/>
    </source>
</evidence>
<feature type="transmembrane region" description="Helical" evidence="14">
    <location>
        <begin position="315"/>
        <end position="334"/>
    </location>
</feature>
<keyword evidence="5" id="KW-0808">Transferase</keyword>
<keyword evidence="6 14" id="KW-0812">Transmembrane</keyword>
<keyword evidence="10" id="KW-0862">Zinc</keyword>
<protein>
    <recommendedName>
        <fullName evidence="4">RING-type E3 ubiquitin transferase</fullName>
        <ecNumber evidence="4">2.3.2.27</ecNumber>
    </recommendedName>
</protein>
<keyword evidence="16" id="KW-1185">Reference proteome</keyword>
<dbReference type="SMART" id="SM00744">
    <property type="entry name" value="RINGv"/>
    <property type="match status" value="1"/>
</dbReference>
<keyword evidence="9" id="KW-0833">Ubl conjugation pathway</keyword>
<dbReference type="PROSITE" id="PS51292">
    <property type="entry name" value="ZF_RING_CH"/>
    <property type="match status" value="1"/>
</dbReference>
<dbReference type="GO" id="GO:0061630">
    <property type="term" value="F:ubiquitin protein ligase activity"/>
    <property type="evidence" value="ECO:0007669"/>
    <property type="project" value="UniProtKB-EC"/>
</dbReference>
<dbReference type="GO" id="GO:0005789">
    <property type="term" value="C:endoplasmic reticulum membrane"/>
    <property type="evidence" value="ECO:0007669"/>
    <property type="project" value="TreeGrafter"/>
</dbReference>
<dbReference type="PANTHER" id="PTHR13145">
    <property type="entry name" value="SSM4 PROTEIN"/>
    <property type="match status" value="1"/>
</dbReference>